<dbReference type="InterPro" id="IPR010603">
    <property type="entry name" value="Znf_CppX_C4"/>
</dbReference>
<dbReference type="GO" id="GO:0051082">
    <property type="term" value="F:unfolded protein binding"/>
    <property type="evidence" value="ECO:0007669"/>
    <property type="project" value="UniProtKB-UniRule"/>
</dbReference>
<gene>
    <name evidence="3" type="ORF">Q5934_21570</name>
</gene>
<dbReference type="RefSeq" id="WP_063159478.1">
    <property type="nucleotide sequence ID" value="NZ_JATADE010000094.1"/>
</dbReference>
<name>A0AAW7ZQY1_ENTAS</name>
<feature type="binding site" evidence="1">
    <location>
        <position position="16"/>
    </location>
    <ligand>
        <name>Zn(2+)</name>
        <dbReference type="ChEBI" id="CHEBI:29105"/>
    </ligand>
</feature>
<proteinExistence type="inferred from homology"/>
<dbReference type="AlphaFoldDB" id="A0AAW7ZQY1"/>
<dbReference type="EMBL" id="JAUPXB010000001">
    <property type="protein sequence ID" value="MDO7924035.1"/>
    <property type="molecule type" value="Genomic_DNA"/>
</dbReference>
<accession>A0AAW7ZQY1</accession>
<keyword evidence="1" id="KW-0479">Metal-binding</keyword>
<sequence length="64" mass="6801">MPGKIEKANLQPTHKCSFCGIDDKSLKGVMIAGPGVSICSDCVKLCVDIVFEKFKEAPGEQSGD</sequence>
<dbReference type="PROSITE" id="PS51902">
    <property type="entry name" value="CLPX_ZB"/>
    <property type="match status" value="1"/>
</dbReference>
<evidence type="ECO:0000256" key="1">
    <source>
        <dbReference type="PROSITE-ProRule" id="PRU01250"/>
    </source>
</evidence>
<feature type="binding site" evidence="1">
    <location>
        <position position="19"/>
    </location>
    <ligand>
        <name>Zn(2+)</name>
        <dbReference type="ChEBI" id="CHEBI:29105"/>
    </ligand>
</feature>
<protein>
    <submittedName>
        <fullName evidence="3">ClpX C4-type zinc finger protein</fullName>
    </submittedName>
</protein>
<keyword evidence="1" id="KW-0862">Zinc</keyword>
<dbReference type="InterPro" id="IPR038366">
    <property type="entry name" value="Znf_CppX_C4_sf"/>
</dbReference>
<comment type="caution">
    <text evidence="3">The sequence shown here is derived from an EMBL/GenBank/DDBJ whole genome shotgun (WGS) entry which is preliminary data.</text>
</comment>
<feature type="binding site" evidence="1">
    <location>
        <position position="39"/>
    </location>
    <ligand>
        <name>Zn(2+)</name>
        <dbReference type="ChEBI" id="CHEBI:29105"/>
    </ligand>
</feature>
<feature type="binding site" evidence="1">
    <location>
        <position position="42"/>
    </location>
    <ligand>
        <name>Zn(2+)</name>
        <dbReference type="ChEBI" id="CHEBI:29105"/>
    </ligand>
</feature>
<evidence type="ECO:0000259" key="2">
    <source>
        <dbReference type="PROSITE" id="PS51902"/>
    </source>
</evidence>
<dbReference type="Proteomes" id="UP001176432">
    <property type="component" value="Unassembled WGS sequence"/>
</dbReference>
<dbReference type="Gene3D" id="6.20.220.10">
    <property type="entry name" value="ClpX chaperone, C4-type zinc finger domain"/>
    <property type="match status" value="1"/>
</dbReference>
<dbReference type="GO" id="GO:0006457">
    <property type="term" value="P:protein folding"/>
    <property type="evidence" value="ECO:0007669"/>
    <property type="project" value="UniProtKB-UniRule"/>
</dbReference>
<dbReference type="GO" id="GO:0046983">
    <property type="term" value="F:protein dimerization activity"/>
    <property type="evidence" value="ECO:0007669"/>
    <property type="project" value="UniProtKB-UniRule"/>
</dbReference>
<dbReference type="InterPro" id="IPR059188">
    <property type="entry name" value="Znf_CLPX-like"/>
</dbReference>
<dbReference type="SMART" id="SM00994">
    <property type="entry name" value="zf-C4_ClpX"/>
    <property type="match status" value="1"/>
</dbReference>
<evidence type="ECO:0000313" key="3">
    <source>
        <dbReference type="EMBL" id="MDO7924035.1"/>
    </source>
</evidence>
<dbReference type="SUPFAM" id="SSF57716">
    <property type="entry name" value="Glucocorticoid receptor-like (DNA-binding domain)"/>
    <property type="match status" value="1"/>
</dbReference>
<feature type="domain" description="ClpX-type ZB" evidence="2">
    <location>
        <begin position="1"/>
        <end position="58"/>
    </location>
</feature>
<reference evidence="3" key="1">
    <citation type="submission" date="2023-07" db="EMBL/GenBank/DDBJ databases">
        <title>Isolates cultured from stool samples of acute diarrhea patients.</title>
        <authorList>
            <person name="Jiang S."/>
        </authorList>
    </citation>
    <scope>NUCLEOTIDE SEQUENCE</scope>
    <source>
        <strain evidence="3">L4424</strain>
    </source>
</reference>
<keyword evidence="1" id="KW-0143">Chaperone</keyword>
<organism evidence="3 4">
    <name type="scientific">Enterobacter asburiae</name>
    <dbReference type="NCBI Taxonomy" id="61645"/>
    <lineage>
        <taxon>Bacteria</taxon>
        <taxon>Pseudomonadati</taxon>
        <taxon>Pseudomonadota</taxon>
        <taxon>Gammaproteobacteria</taxon>
        <taxon>Enterobacterales</taxon>
        <taxon>Enterobacteriaceae</taxon>
        <taxon>Enterobacter</taxon>
        <taxon>Enterobacter cloacae complex</taxon>
    </lineage>
</organism>
<comment type="similarity">
    <text evidence="1">Belongs to the ClpX chaperone family.</text>
</comment>
<dbReference type="GO" id="GO:0008270">
    <property type="term" value="F:zinc ion binding"/>
    <property type="evidence" value="ECO:0007669"/>
    <property type="project" value="UniProtKB-UniRule"/>
</dbReference>
<evidence type="ECO:0000313" key="4">
    <source>
        <dbReference type="Proteomes" id="UP001176432"/>
    </source>
</evidence>
<dbReference type="Pfam" id="PF06689">
    <property type="entry name" value="zf-C4_ClpX"/>
    <property type="match status" value="1"/>
</dbReference>